<dbReference type="CDD" id="cd00118">
    <property type="entry name" value="LysM"/>
    <property type="match status" value="1"/>
</dbReference>
<reference evidence="8 9" key="1">
    <citation type="submission" date="2012-02" db="EMBL/GenBank/DDBJ databases">
        <title>Improved High-Quality Draft genome of Joostella marina DSM 19592.</title>
        <authorList>
            <consortium name="US DOE Joint Genome Institute (JGI-PGF)"/>
            <person name="Lucas S."/>
            <person name="Copeland A."/>
            <person name="Lapidus A."/>
            <person name="Bruce D."/>
            <person name="Goodwin L."/>
            <person name="Pitluck S."/>
            <person name="Peters L."/>
            <person name="Chertkov O."/>
            <person name="Ovchinnikova G."/>
            <person name="Kyrpides N."/>
            <person name="Mavromatis K."/>
            <person name="Detter J.C."/>
            <person name="Han C."/>
            <person name="Land M."/>
            <person name="Hauser L."/>
            <person name="Markowitz V."/>
            <person name="Cheng J.-F."/>
            <person name="Hugenholtz P."/>
            <person name="Woyke T."/>
            <person name="Wu D."/>
            <person name="Tindall B."/>
            <person name="Brambilla E."/>
            <person name="Klenk H.-P."/>
            <person name="Eisen J.A."/>
        </authorList>
    </citation>
    <scope>NUCLEOTIDE SEQUENCE [LARGE SCALE GENOMIC DNA]</scope>
    <source>
        <strain evidence="8 9">DSM 19592</strain>
    </source>
</reference>
<keyword evidence="1" id="KW-0929">Antimicrobial</keyword>
<keyword evidence="6" id="KW-0732">Signal</keyword>
<dbReference type="InterPro" id="IPR036779">
    <property type="entry name" value="LysM_dom_sf"/>
</dbReference>
<evidence type="ECO:0000313" key="9">
    <source>
        <dbReference type="Proteomes" id="UP000004690"/>
    </source>
</evidence>
<feature type="region of interest" description="Disordered" evidence="5">
    <location>
        <begin position="26"/>
        <end position="62"/>
    </location>
</feature>
<dbReference type="InterPro" id="IPR051056">
    <property type="entry name" value="Glycosyl_Hydrolase_73"/>
</dbReference>
<evidence type="ECO:0000256" key="5">
    <source>
        <dbReference type="SAM" id="MobiDB-lite"/>
    </source>
</evidence>
<dbReference type="Pfam" id="PF01832">
    <property type="entry name" value="Glucosaminidase"/>
    <property type="match status" value="1"/>
</dbReference>
<dbReference type="AlphaFoldDB" id="I3C8C3"/>
<dbReference type="SMART" id="SM00257">
    <property type="entry name" value="LysM"/>
    <property type="match status" value="1"/>
</dbReference>
<proteinExistence type="predicted"/>
<dbReference type="Proteomes" id="UP000004690">
    <property type="component" value="Unassembled WGS sequence"/>
</dbReference>
<keyword evidence="3" id="KW-0378">Hydrolase</keyword>
<dbReference type="SUPFAM" id="SSF54106">
    <property type="entry name" value="LysM domain"/>
    <property type="match status" value="1"/>
</dbReference>
<evidence type="ECO:0000256" key="6">
    <source>
        <dbReference type="SAM" id="SignalP"/>
    </source>
</evidence>
<evidence type="ECO:0000313" key="8">
    <source>
        <dbReference type="EMBL" id="EIJ39866.1"/>
    </source>
</evidence>
<dbReference type="SMART" id="SM00047">
    <property type="entry name" value="LYZ2"/>
    <property type="match status" value="1"/>
</dbReference>
<accession>I3C8C3</accession>
<keyword evidence="2" id="KW-0081">Bacteriolytic enzyme</keyword>
<dbReference type="RefSeq" id="WP_008613668.1">
    <property type="nucleotide sequence ID" value="NZ_JH651379.1"/>
</dbReference>
<dbReference type="PANTHER" id="PTHR33308">
    <property type="entry name" value="PEPTIDOGLYCAN HYDROLASE FLGJ"/>
    <property type="match status" value="1"/>
</dbReference>
<dbReference type="PANTHER" id="PTHR33308:SF9">
    <property type="entry name" value="PEPTIDOGLYCAN HYDROLASE FLGJ"/>
    <property type="match status" value="1"/>
</dbReference>
<evidence type="ECO:0000256" key="1">
    <source>
        <dbReference type="ARBA" id="ARBA00022529"/>
    </source>
</evidence>
<dbReference type="GO" id="GO:0004040">
    <property type="term" value="F:amidase activity"/>
    <property type="evidence" value="ECO:0007669"/>
    <property type="project" value="InterPro"/>
</dbReference>
<gene>
    <name evidence="8" type="ORF">JoomaDRAFT_2905</name>
</gene>
<evidence type="ECO:0000256" key="4">
    <source>
        <dbReference type="ARBA" id="ARBA00032108"/>
    </source>
</evidence>
<sequence length="274" mass="31429">MIIKRLIYTFLILLLVSCGAKKKASSSKKNSRKYPTTNTRTTHNKNDVETNNNRTTETLESTSRTTVYTATVEEYIDVFSPIAERQMQSHGIPASIILAQGILESGAGKGELVRKANNHFGIKCHTGWTGERAYHDDDAKGECFRKYRYPELSYEDHSEFLTTRSRYAFLFDLDKDDYRGWAKGLRSAGYATDRRYPDKLISLIEKYQLYRYDAAVLGTNPARRKQVAEQTYRVSKGDTLYSISKRYNVSVDAIKRKNGLRNNNIKIGQILYLN</sequence>
<feature type="signal peptide" evidence="6">
    <location>
        <begin position="1"/>
        <end position="20"/>
    </location>
</feature>
<feature type="chain" id="PRO_5003668466" description="Peptidoglycan hydrolase" evidence="6">
    <location>
        <begin position="21"/>
        <end position="274"/>
    </location>
</feature>
<evidence type="ECO:0000256" key="3">
    <source>
        <dbReference type="ARBA" id="ARBA00022801"/>
    </source>
</evidence>
<dbReference type="InterPro" id="IPR018392">
    <property type="entry name" value="LysM"/>
</dbReference>
<dbReference type="PROSITE" id="PS51782">
    <property type="entry name" value="LYSM"/>
    <property type="match status" value="1"/>
</dbReference>
<protein>
    <recommendedName>
        <fullName evidence="4">Peptidoglycan hydrolase</fullName>
    </recommendedName>
</protein>
<dbReference type="InterPro" id="IPR002901">
    <property type="entry name" value="MGlyc_endo_b_GlcNAc-like_dom"/>
</dbReference>
<feature type="compositionally biased region" description="Low complexity" evidence="5">
    <location>
        <begin position="49"/>
        <end position="62"/>
    </location>
</feature>
<name>I3C8C3_9FLAO</name>
<dbReference type="Gene3D" id="3.10.350.10">
    <property type="entry name" value="LysM domain"/>
    <property type="match status" value="1"/>
</dbReference>
<dbReference type="eggNOG" id="COG1705">
    <property type="taxonomic scope" value="Bacteria"/>
</dbReference>
<dbReference type="GO" id="GO:0042742">
    <property type="term" value="P:defense response to bacterium"/>
    <property type="evidence" value="ECO:0007669"/>
    <property type="project" value="UniProtKB-KW"/>
</dbReference>
<dbReference type="Pfam" id="PF01476">
    <property type="entry name" value="LysM"/>
    <property type="match status" value="1"/>
</dbReference>
<evidence type="ECO:0000256" key="2">
    <source>
        <dbReference type="ARBA" id="ARBA00022638"/>
    </source>
</evidence>
<keyword evidence="9" id="KW-1185">Reference proteome</keyword>
<evidence type="ECO:0000259" key="7">
    <source>
        <dbReference type="PROSITE" id="PS51782"/>
    </source>
</evidence>
<feature type="domain" description="LysM" evidence="7">
    <location>
        <begin position="230"/>
        <end position="273"/>
    </location>
</feature>
<dbReference type="GO" id="GO:0031640">
    <property type="term" value="P:killing of cells of another organism"/>
    <property type="evidence" value="ECO:0007669"/>
    <property type="project" value="UniProtKB-KW"/>
</dbReference>
<dbReference type="STRING" id="926559.JoomaDRAFT_2905"/>
<dbReference type="Gene3D" id="1.10.530.10">
    <property type="match status" value="1"/>
</dbReference>
<dbReference type="HOGENOM" id="CLU_013771_1_0_10"/>
<dbReference type="EMBL" id="JH651379">
    <property type="protein sequence ID" value="EIJ39866.1"/>
    <property type="molecule type" value="Genomic_DNA"/>
</dbReference>
<dbReference type="PROSITE" id="PS51257">
    <property type="entry name" value="PROKAR_LIPOPROTEIN"/>
    <property type="match status" value="1"/>
</dbReference>
<organism evidence="8 9">
    <name type="scientific">Galbibacter orientalis DSM 19592</name>
    <dbReference type="NCBI Taxonomy" id="926559"/>
    <lineage>
        <taxon>Bacteria</taxon>
        <taxon>Pseudomonadati</taxon>
        <taxon>Bacteroidota</taxon>
        <taxon>Flavobacteriia</taxon>
        <taxon>Flavobacteriales</taxon>
        <taxon>Flavobacteriaceae</taxon>
        <taxon>Galbibacter</taxon>
    </lineage>
</organism>